<dbReference type="Gene3D" id="1.10.287.540">
    <property type="entry name" value="Helix hairpin bin"/>
    <property type="match status" value="1"/>
</dbReference>
<organism evidence="3 4">
    <name type="scientific">Petrocella atlantisensis</name>
    <dbReference type="NCBI Taxonomy" id="2173034"/>
    <lineage>
        <taxon>Bacteria</taxon>
        <taxon>Bacillati</taxon>
        <taxon>Bacillota</taxon>
        <taxon>Clostridia</taxon>
        <taxon>Lachnospirales</taxon>
        <taxon>Vallitaleaceae</taxon>
        <taxon>Petrocella</taxon>
    </lineage>
</organism>
<accession>A0A3P7P6Z2</accession>
<reference evidence="3 4" key="1">
    <citation type="submission" date="2018-09" db="EMBL/GenBank/DDBJ databases">
        <authorList>
            <person name="Postec A."/>
        </authorList>
    </citation>
    <scope>NUCLEOTIDE SEQUENCE [LARGE SCALE GENOMIC DNA]</scope>
    <source>
        <strain evidence="3">70B-A</strain>
    </source>
</reference>
<dbReference type="PANTHER" id="PTHR37300:SF1">
    <property type="entry name" value="UPF0291 PROTEIN YNZC"/>
    <property type="match status" value="1"/>
</dbReference>
<dbReference type="EMBL" id="LR130778">
    <property type="protein sequence ID" value="VDN46093.1"/>
    <property type="molecule type" value="Genomic_DNA"/>
</dbReference>
<dbReference type="GO" id="GO:0005737">
    <property type="term" value="C:cytoplasm"/>
    <property type="evidence" value="ECO:0007669"/>
    <property type="project" value="UniProtKB-SubCell"/>
</dbReference>
<dbReference type="InterPro" id="IPR009242">
    <property type="entry name" value="DUF896"/>
</dbReference>
<dbReference type="PANTHER" id="PTHR37300">
    <property type="entry name" value="UPF0291 PROTEIN CBO2609/CLC_2481"/>
    <property type="match status" value="1"/>
</dbReference>
<comment type="similarity">
    <text evidence="2">Belongs to the UPF0291 family.</text>
</comment>
<dbReference type="KEGG" id="cbar:PATL70BA_0249"/>
<dbReference type="Proteomes" id="UP000279029">
    <property type="component" value="Chromosome"/>
</dbReference>
<dbReference type="OrthoDB" id="390105at2"/>
<dbReference type="HAMAP" id="MF_01103">
    <property type="entry name" value="UPF0291"/>
    <property type="match status" value="1"/>
</dbReference>
<gene>
    <name evidence="3" type="ORF">PATL70BA_0249</name>
</gene>
<evidence type="ECO:0000313" key="4">
    <source>
        <dbReference type="Proteomes" id="UP000279029"/>
    </source>
</evidence>
<evidence type="ECO:0000313" key="3">
    <source>
        <dbReference type="EMBL" id="VDN46093.1"/>
    </source>
</evidence>
<evidence type="ECO:0000256" key="2">
    <source>
        <dbReference type="HAMAP-Rule" id="MF_01103"/>
    </source>
</evidence>
<evidence type="ECO:0000256" key="1">
    <source>
        <dbReference type="ARBA" id="ARBA00022490"/>
    </source>
</evidence>
<protein>
    <recommendedName>
        <fullName evidence="2">UPF0291 protein PATL70BA_0249</fullName>
    </recommendedName>
</protein>
<name>A0A3P7P6Z2_9FIRM</name>
<comment type="subcellular location">
    <subcellularLocation>
        <location evidence="2">Cytoplasm</location>
    </subcellularLocation>
</comment>
<keyword evidence="1 2" id="KW-0963">Cytoplasm</keyword>
<proteinExistence type="inferred from homology"/>
<dbReference type="SUPFAM" id="SSF158221">
    <property type="entry name" value="YnzC-like"/>
    <property type="match status" value="1"/>
</dbReference>
<dbReference type="RefSeq" id="WP_125135663.1">
    <property type="nucleotide sequence ID" value="NZ_LR130778.1"/>
</dbReference>
<dbReference type="AlphaFoldDB" id="A0A3P7P6Z2"/>
<dbReference type="Pfam" id="PF05979">
    <property type="entry name" value="DUF896"/>
    <property type="match status" value="1"/>
</dbReference>
<sequence length="69" mass="7756">MDQSQIERINFLAKKSKSEGLNEKEKGEQQVLRKAYIESWKNGVKATLSQASFVEADGSITPIRRKSDG</sequence>
<keyword evidence="4" id="KW-1185">Reference proteome</keyword>